<dbReference type="Gene3D" id="3.60.21.10">
    <property type="match status" value="1"/>
</dbReference>
<feature type="transmembrane region" description="Helical" evidence="4">
    <location>
        <begin position="28"/>
        <end position="46"/>
    </location>
</feature>
<dbReference type="InterPro" id="IPR041792">
    <property type="entry name" value="MPP_PAP"/>
</dbReference>
<dbReference type="GO" id="GO:0003993">
    <property type="term" value="F:acid phosphatase activity"/>
    <property type="evidence" value="ECO:0007669"/>
    <property type="project" value="InterPro"/>
</dbReference>
<evidence type="ECO:0000313" key="9">
    <source>
        <dbReference type="EMBL" id="RLN37021.1"/>
    </source>
</evidence>
<accession>A0A3R7KJU6</accession>
<feature type="domain" description="Purple acid phosphatase C-terminal" evidence="5">
    <location>
        <begin position="429"/>
        <end position="489"/>
    </location>
</feature>
<dbReference type="InterPro" id="IPR015914">
    <property type="entry name" value="PAPs_N"/>
</dbReference>
<evidence type="ECO:0000313" key="11">
    <source>
        <dbReference type="Proteomes" id="UP000285624"/>
    </source>
</evidence>
<dbReference type="InterPro" id="IPR025733">
    <property type="entry name" value="PAPs_C"/>
</dbReference>
<dbReference type="SUPFAM" id="SSF56300">
    <property type="entry name" value="Metallo-dependent phosphatases"/>
    <property type="match status" value="1"/>
</dbReference>
<dbReference type="Proteomes" id="UP000792063">
    <property type="component" value="Unassembled WGS sequence"/>
</dbReference>
<dbReference type="Pfam" id="PF16656">
    <property type="entry name" value="Pur_ac_phosph_N"/>
    <property type="match status" value="1"/>
</dbReference>
<dbReference type="Proteomes" id="UP000285624">
    <property type="component" value="Unassembled WGS sequence"/>
</dbReference>
<dbReference type="EMBL" id="MAYM02000669">
    <property type="protein sequence ID" value="RLN37021.1"/>
    <property type="molecule type" value="Genomic_DNA"/>
</dbReference>
<evidence type="ECO:0000256" key="3">
    <source>
        <dbReference type="ARBA" id="ARBA00022729"/>
    </source>
</evidence>
<dbReference type="EMBL" id="MBDN02000118">
    <property type="protein sequence ID" value="RLN80171.1"/>
    <property type="molecule type" value="Genomic_DNA"/>
</dbReference>
<gene>
    <name evidence="9" type="ORF">BBI17_004922</name>
    <name evidence="10" type="ORF">BBO99_00004718</name>
    <name evidence="7" type="ORF">JM16_006763</name>
    <name evidence="8" type="ORF">JM18_006671</name>
</gene>
<protein>
    <recommendedName>
        <fullName evidence="13">Purple acid phosphatase</fullName>
    </recommendedName>
</protein>
<reference evidence="11 12" key="2">
    <citation type="submission" date="2018-07" db="EMBL/GenBank/DDBJ databases">
        <title>Genome sequencing of oomycete isolates from Chile give support for New Zealand origin for Phytophthora kernoviae and make available the first Nothophytophthora sp. genome.</title>
        <authorList>
            <person name="Studholme D.J."/>
            <person name="Sanfuentes E."/>
            <person name="Panda P."/>
            <person name="Hill R."/>
            <person name="Sambles C."/>
            <person name="Grant M."/>
            <person name="Williams N.M."/>
            <person name="Mcdougal R.L."/>
        </authorList>
    </citation>
    <scope>NUCLEOTIDE SEQUENCE [LARGE SCALE GENOMIC DNA]</scope>
    <source>
        <strain evidence="9">Chile2</strain>
        <strain evidence="10">Chile4</strain>
    </source>
</reference>
<comment type="caution">
    <text evidence="10">The sequence shown here is derived from an EMBL/GenBank/DDBJ whole genome shotgun (WGS) entry which is preliminary data.</text>
</comment>
<evidence type="ECO:0008006" key="13">
    <source>
        <dbReference type="Google" id="ProtNLM"/>
    </source>
</evidence>
<dbReference type="PANTHER" id="PTHR45778:SF7">
    <property type="entry name" value="PURPLE ACID PHOSPHATASE"/>
    <property type="match status" value="1"/>
</dbReference>
<comment type="subcellular location">
    <subcellularLocation>
        <location evidence="1">Secreted</location>
    </subcellularLocation>
</comment>
<evidence type="ECO:0000256" key="2">
    <source>
        <dbReference type="ARBA" id="ARBA00022525"/>
    </source>
</evidence>
<dbReference type="Proteomes" id="UP000785171">
    <property type="component" value="Unassembled WGS sequence"/>
</dbReference>
<dbReference type="PANTHER" id="PTHR45778">
    <property type="entry name" value="PURPLE ACID PHOSPHATASE-RELATED"/>
    <property type="match status" value="1"/>
</dbReference>
<dbReference type="GO" id="GO:0046872">
    <property type="term" value="F:metal ion binding"/>
    <property type="evidence" value="ECO:0007669"/>
    <property type="project" value="InterPro"/>
</dbReference>
<evidence type="ECO:0000313" key="7">
    <source>
        <dbReference type="EMBL" id="KAG2520315.1"/>
    </source>
</evidence>
<keyword evidence="4" id="KW-0472">Membrane</keyword>
<evidence type="ECO:0000256" key="4">
    <source>
        <dbReference type="SAM" id="Phobius"/>
    </source>
</evidence>
<dbReference type="InterPro" id="IPR029052">
    <property type="entry name" value="Metallo-depent_PP-like"/>
</dbReference>
<dbReference type="GO" id="GO:0005576">
    <property type="term" value="C:extracellular region"/>
    <property type="evidence" value="ECO:0007669"/>
    <property type="project" value="UniProtKB-SubCell"/>
</dbReference>
<organism evidence="10 11">
    <name type="scientific">Phytophthora kernoviae</name>
    <dbReference type="NCBI Taxonomy" id="325452"/>
    <lineage>
        <taxon>Eukaryota</taxon>
        <taxon>Sar</taxon>
        <taxon>Stramenopiles</taxon>
        <taxon>Oomycota</taxon>
        <taxon>Peronosporomycetes</taxon>
        <taxon>Peronosporales</taxon>
        <taxon>Peronosporaceae</taxon>
        <taxon>Phytophthora</taxon>
    </lineage>
</organism>
<dbReference type="SUPFAM" id="SSF49363">
    <property type="entry name" value="Purple acid phosphatase, N-terminal domain"/>
    <property type="match status" value="1"/>
</dbReference>
<keyword evidence="4" id="KW-0812">Transmembrane</keyword>
<evidence type="ECO:0000259" key="5">
    <source>
        <dbReference type="Pfam" id="PF14008"/>
    </source>
</evidence>
<keyword evidence="3" id="KW-0732">Signal</keyword>
<dbReference type="EMBL" id="JPWU03000256">
    <property type="protein sequence ID" value="KAG2521245.1"/>
    <property type="molecule type" value="Genomic_DNA"/>
</dbReference>
<evidence type="ECO:0000313" key="10">
    <source>
        <dbReference type="EMBL" id="RLN80171.1"/>
    </source>
</evidence>
<sequence>MTRKYMLVSDGEASEEKTTKHNRLTKPMGILLAVALCGFGAAGFLLTTTSRKTTPSSVQMDAKLRVTKSHPSIINELVETEEIPQAERMDMIFQLKTWPALVEDGGDLVVSWEGEAATPLTKKDFVTLSCGPTLGENDYFRKSGVNGRGSTDTSVRFSELYMMRCNYTAVYFNYQSSSGSYKAIGRVETGMREPWDTPKHGHISLTDDETGMAVMFNSASAKTPIVRYGENSEDLSLETTGTSKTYNASDMCHAPATTIGQQSFRDPGYMHTVVLTGLKPVTYYFYHYARSDGSIWDHFFHLIEPYATRVPYMIGIGNLPKTGNWIYWYSFNYGGVHVIQMSSEHNWTRGSQQYQWLQRDLEQVDRSVTPWYSTQLGMEPDMEVANHFRDEVEDLIFKHRVNLMLVGHQHAYERSCPVYRKECVPDGKATVHVVAGAAGYPLDTTDFSTKYGNWSIRHANEYGYLRILSGPDAMRIQYVLNKNGNVYDEFTIAPWN</sequence>
<evidence type="ECO:0000256" key="1">
    <source>
        <dbReference type="ARBA" id="ARBA00004613"/>
    </source>
</evidence>
<reference evidence="7" key="1">
    <citation type="journal article" date="2015" name="Genom Data">
        <title>Genome sequences of six Phytophthora species associated with forests in New Zealand.</title>
        <authorList>
            <person name="Studholme D.J."/>
            <person name="McDougal R.L."/>
            <person name="Sambles C."/>
            <person name="Hansen E."/>
            <person name="Hardy G."/>
            <person name="Grant M."/>
            <person name="Ganley R.J."/>
            <person name="Williams N.M."/>
        </authorList>
    </citation>
    <scope>NUCLEOTIDE SEQUENCE</scope>
    <source>
        <strain evidence="7">NZFS 2646</strain>
        <strain evidence="8">NZFS 3630</strain>
    </source>
</reference>
<keyword evidence="2" id="KW-0964">Secreted</keyword>
<evidence type="ECO:0000313" key="8">
    <source>
        <dbReference type="EMBL" id="KAG2521245.1"/>
    </source>
</evidence>
<dbReference type="Pfam" id="PF14008">
    <property type="entry name" value="Metallophos_C"/>
    <property type="match status" value="1"/>
</dbReference>
<dbReference type="STRING" id="325452.A0A3R7KJU6"/>
<reference evidence="7" key="3">
    <citation type="submission" date="2020-06" db="EMBL/GenBank/DDBJ databases">
        <authorList>
            <person name="Studholme D.J."/>
        </authorList>
    </citation>
    <scope>NUCLEOTIDE SEQUENCE</scope>
    <source>
        <strain evidence="7">NZFS 2646</strain>
        <strain evidence="8">NZFS 3630</strain>
    </source>
</reference>
<feature type="domain" description="Purple acid phosphatase N-terminal" evidence="6">
    <location>
        <begin position="198"/>
        <end position="296"/>
    </location>
</feature>
<name>A0A3R7KJU6_9STRA</name>
<proteinExistence type="predicted"/>
<dbReference type="AlphaFoldDB" id="A0A3R7KJU6"/>
<evidence type="ECO:0000259" key="6">
    <source>
        <dbReference type="Pfam" id="PF16656"/>
    </source>
</evidence>
<keyword evidence="4" id="KW-1133">Transmembrane helix</keyword>
<dbReference type="Proteomes" id="UP000285883">
    <property type="component" value="Unassembled WGS sequence"/>
</dbReference>
<dbReference type="EMBL" id="JPWV03000244">
    <property type="protein sequence ID" value="KAG2520315.1"/>
    <property type="molecule type" value="Genomic_DNA"/>
</dbReference>
<dbReference type="CDD" id="cd00839">
    <property type="entry name" value="MPP_PAPs"/>
    <property type="match status" value="1"/>
</dbReference>
<dbReference type="InterPro" id="IPR008963">
    <property type="entry name" value="Purple_acid_Pase-like_N"/>
</dbReference>
<evidence type="ECO:0000313" key="12">
    <source>
        <dbReference type="Proteomes" id="UP000285883"/>
    </source>
</evidence>
<keyword evidence="11" id="KW-1185">Reference proteome</keyword>